<dbReference type="GO" id="GO:0005886">
    <property type="term" value="C:plasma membrane"/>
    <property type="evidence" value="ECO:0007669"/>
    <property type="project" value="UniProtKB-SubCell"/>
</dbReference>
<dbReference type="Proteomes" id="UP000031327">
    <property type="component" value="Unassembled WGS sequence"/>
</dbReference>
<keyword evidence="11" id="KW-1133">Transmembrane helix</keyword>
<comment type="subcellular location">
    <subcellularLocation>
        <location evidence="2">Cell membrane</location>
        <topology evidence="2">Multi-pass membrane protein</topology>
    </subcellularLocation>
</comment>
<dbReference type="InterPro" id="IPR003661">
    <property type="entry name" value="HisK_dim/P_dom"/>
</dbReference>
<dbReference type="OrthoDB" id="9804645at2"/>
<dbReference type="InterPro" id="IPR036097">
    <property type="entry name" value="HisK_dim/P_sf"/>
</dbReference>
<comment type="catalytic activity">
    <reaction evidence="1">
        <text>ATP + protein L-histidine = ADP + protein N-phospho-L-histidine.</text>
        <dbReference type="EC" id="2.7.13.3"/>
    </reaction>
</comment>
<dbReference type="PRINTS" id="PR00344">
    <property type="entry name" value="BCTRLSENSOR"/>
</dbReference>
<evidence type="ECO:0000313" key="14">
    <source>
        <dbReference type="EMBL" id="KID58448.1"/>
    </source>
</evidence>
<name>A0A0C1MUD0_9GAMM</name>
<reference evidence="14 15" key="1">
    <citation type="submission" date="2014-12" db="EMBL/GenBank/DDBJ databases">
        <title>Draft Genome Sequence of Pseudoalteromonas luteoviolacea HI1.</title>
        <authorList>
            <person name="Asahina A.Y."/>
            <person name="Hadfield M.G."/>
        </authorList>
    </citation>
    <scope>NUCLEOTIDE SEQUENCE [LARGE SCALE GENOMIC DNA]</scope>
    <source>
        <strain evidence="14 15">HI1</strain>
    </source>
</reference>
<organism evidence="14 15">
    <name type="scientific">Pseudoalteromonas luteoviolacea</name>
    <dbReference type="NCBI Taxonomy" id="43657"/>
    <lineage>
        <taxon>Bacteria</taxon>
        <taxon>Pseudomonadati</taxon>
        <taxon>Pseudomonadota</taxon>
        <taxon>Gammaproteobacteria</taxon>
        <taxon>Alteromonadales</taxon>
        <taxon>Pseudoalteromonadaceae</taxon>
        <taxon>Pseudoalteromonas</taxon>
    </lineage>
</organism>
<keyword evidence="4" id="KW-1003">Cell membrane</keyword>
<evidence type="ECO:0000256" key="8">
    <source>
        <dbReference type="ARBA" id="ARBA00022777"/>
    </source>
</evidence>
<evidence type="ECO:0000256" key="2">
    <source>
        <dbReference type="ARBA" id="ARBA00004651"/>
    </source>
</evidence>
<protein>
    <recommendedName>
        <fullName evidence="3">histidine kinase</fullName>
        <ecNumber evidence="3">2.7.13.3</ecNumber>
    </recommendedName>
</protein>
<feature type="domain" description="HAMP" evidence="13">
    <location>
        <begin position="155"/>
        <end position="207"/>
    </location>
</feature>
<dbReference type="CDD" id="cd00082">
    <property type="entry name" value="HisKA"/>
    <property type="match status" value="1"/>
</dbReference>
<evidence type="ECO:0000256" key="10">
    <source>
        <dbReference type="SAM" id="Coils"/>
    </source>
</evidence>
<dbReference type="SMART" id="SM00387">
    <property type="entry name" value="HATPase_c"/>
    <property type="match status" value="1"/>
</dbReference>
<evidence type="ECO:0000256" key="9">
    <source>
        <dbReference type="ARBA" id="ARBA00022840"/>
    </source>
</evidence>
<dbReference type="Gene3D" id="1.10.287.130">
    <property type="match status" value="1"/>
</dbReference>
<sequence>MRKLYLSLLTGVIISIVLLGWLIDTFSEQTAPDEDNFFWQAKLLVGLANQAGDKALDKRTAFIEQAGKDFDLKIAYHLGTSLALPAELTEQMHRPQGLLIDSDEGYFYLLKSTPAIKPDYIELQLEKPPERNSYDVFLTLAFYSGVCAFMWFVLAPLAKRLSVLTHAAKQFASGNLDTRIEVNHFTYIKDVELTFNRMANQIEKLLAENKLMASSLSHDIRTPVACLRFGFDAALEENDIDEIHHLLERMEKDLDQMEDMLSSYLSFATLEQKSHLLKFEPIKLKGYISDVVAQMHPKMSKNGLTANLSIKPDLMMEADLHWLARAISNLLSNACDFAQMQLFISAKLHDHEIEITVEDDGPGIEPENWNKVFNPFFQEQGHRNRAGKSYGLGLAIVSKVVDWHHGKASVGRSELLGGAKFTLILPCKAVSQAVQSD</sequence>
<evidence type="ECO:0000256" key="3">
    <source>
        <dbReference type="ARBA" id="ARBA00012438"/>
    </source>
</evidence>
<keyword evidence="9" id="KW-0067">ATP-binding</keyword>
<dbReference type="AlphaFoldDB" id="A0A0C1MUD0"/>
<evidence type="ECO:0000256" key="5">
    <source>
        <dbReference type="ARBA" id="ARBA00022553"/>
    </source>
</evidence>
<dbReference type="PANTHER" id="PTHR44936">
    <property type="entry name" value="SENSOR PROTEIN CREC"/>
    <property type="match status" value="1"/>
</dbReference>
<keyword evidence="8 14" id="KW-0418">Kinase</keyword>
<dbReference type="PROSITE" id="PS50109">
    <property type="entry name" value="HIS_KIN"/>
    <property type="match status" value="1"/>
</dbReference>
<dbReference type="RefSeq" id="WP_039608737.1">
    <property type="nucleotide sequence ID" value="NZ_JWIC01000004.1"/>
</dbReference>
<evidence type="ECO:0000259" key="13">
    <source>
        <dbReference type="PROSITE" id="PS50885"/>
    </source>
</evidence>
<evidence type="ECO:0000313" key="15">
    <source>
        <dbReference type="Proteomes" id="UP000031327"/>
    </source>
</evidence>
<keyword evidence="7" id="KW-0547">Nucleotide-binding</keyword>
<accession>A0A0C1MUD0</accession>
<evidence type="ECO:0000256" key="7">
    <source>
        <dbReference type="ARBA" id="ARBA00022741"/>
    </source>
</evidence>
<dbReference type="InterPro" id="IPR003594">
    <property type="entry name" value="HATPase_dom"/>
</dbReference>
<feature type="coiled-coil region" evidence="10">
    <location>
        <begin position="233"/>
        <end position="260"/>
    </location>
</feature>
<dbReference type="GO" id="GO:0000155">
    <property type="term" value="F:phosphorelay sensor kinase activity"/>
    <property type="evidence" value="ECO:0007669"/>
    <property type="project" value="InterPro"/>
</dbReference>
<dbReference type="SUPFAM" id="SSF55874">
    <property type="entry name" value="ATPase domain of HSP90 chaperone/DNA topoisomerase II/histidine kinase"/>
    <property type="match status" value="1"/>
</dbReference>
<dbReference type="Gene3D" id="3.30.565.10">
    <property type="entry name" value="Histidine kinase-like ATPase, C-terminal domain"/>
    <property type="match status" value="1"/>
</dbReference>
<evidence type="ECO:0000259" key="12">
    <source>
        <dbReference type="PROSITE" id="PS50109"/>
    </source>
</evidence>
<evidence type="ECO:0000256" key="6">
    <source>
        <dbReference type="ARBA" id="ARBA00022679"/>
    </source>
</evidence>
<dbReference type="CDD" id="cd06225">
    <property type="entry name" value="HAMP"/>
    <property type="match status" value="1"/>
</dbReference>
<proteinExistence type="predicted"/>
<dbReference type="EMBL" id="JWIC01000004">
    <property type="protein sequence ID" value="KID58448.1"/>
    <property type="molecule type" value="Genomic_DNA"/>
</dbReference>
<dbReference type="InterPro" id="IPR005467">
    <property type="entry name" value="His_kinase_dom"/>
</dbReference>
<dbReference type="GO" id="GO:0005524">
    <property type="term" value="F:ATP binding"/>
    <property type="evidence" value="ECO:0007669"/>
    <property type="project" value="UniProtKB-KW"/>
</dbReference>
<dbReference type="SMART" id="SM00388">
    <property type="entry name" value="HisKA"/>
    <property type="match status" value="1"/>
</dbReference>
<dbReference type="InterPro" id="IPR004358">
    <property type="entry name" value="Sig_transdc_His_kin-like_C"/>
</dbReference>
<dbReference type="PROSITE" id="PS50885">
    <property type="entry name" value="HAMP"/>
    <property type="match status" value="1"/>
</dbReference>
<feature type="domain" description="Histidine kinase" evidence="12">
    <location>
        <begin position="215"/>
        <end position="429"/>
    </location>
</feature>
<gene>
    <name evidence="14" type="ORF">JF50_07220</name>
</gene>
<keyword evidence="11" id="KW-0812">Transmembrane</keyword>
<keyword evidence="10" id="KW-0175">Coiled coil</keyword>
<dbReference type="InterPro" id="IPR036890">
    <property type="entry name" value="HATPase_C_sf"/>
</dbReference>
<evidence type="ECO:0000256" key="11">
    <source>
        <dbReference type="SAM" id="Phobius"/>
    </source>
</evidence>
<dbReference type="EC" id="2.7.13.3" evidence="3"/>
<evidence type="ECO:0000256" key="4">
    <source>
        <dbReference type="ARBA" id="ARBA00022475"/>
    </source>
</evidence>
<keyword evidence="5" id="KW-0597">Phosphoprotein</keyword>
<dbReference type="Pfam" id="PF00512">
    <property type="entry name" value="HisKA"/>
    <property type="match status" value="1"/>
</dbReference>
<feature type="transmembrane region" description="Helical" evidence="11">
    <location>
        <begin position="5"/>
        <end position="23"/>
    </location>
</feature>
<evidence type="ECO:0000256" key="1">
    <source>
        <dbReference type="ARBA" id="ARBA00000085"/>
    </source>
</evidence>
<comment type="caution">
    <text evidence="14">The sequence shown here is derived from an EMBL/GenBank/DDBJ whole genome shotgun (WGS) entry which is preliminary data.</text>
</comment>
<dbReference type="InterPro" id="IPR003660">
    <property type="entry name" value="HAMP_dom"/>
</dbReference>
<keyword evidence="11" id="KW-0472">Membrane</keyword>
<dbReference type="SUPFAM" id="SSF47384">
    <property type="entry name" value="Homodimeric domain of signal transducing histidine kinase"/>
    <property type="match status" value="1"/>
</dbReference>
<dbReference type="InterPro" id="IPR050980">
    <property type="entry name" value="2C_sensor_his_kinase"/>
</dbReference>
<keyword evidence="6" id="KW-0808">Transferase</keyword>
<feature type="transmembrane region" description="Helical" evidence="11">
    <location>
        <begin position="136"/>
        <end position="154"/>
    </location>
</feature>
<dbReference type="PANTHER" id="PTHR44936:SF10">
    <property type="entry name" value="SENSOR PROTEIN RSTB"/>
    <property type="match status" value="1"/>
</dbReference>
<dbReference type="Pfam" id="PF02518">
    <property type="entry name" value="HATPase_c"/>
    <property type="match status" value="1"/>
</dbReference>